<feature type="binding site" evidence="8">
    <location>
        <position position="546"/>
    </location>
    <ligand>
        <name>substrate</name>
    </ligand>
</feature>
<feature type="region of interest" description="Disordered" evidence="9">
    <location>
        <begin position="386"/>
        <end position="406"/>
    </location>
</feature>
<reference evidence="13 14" key="1">
    <citation type="journal article" date="2018" name="Microbiome">
        <title>Fine metagenomic profile of the Mediterranean stratified and mixed water columns revealed by assembly and recruitment.</title>
        <authorList>
            <person name="Haro-Moreno J.M."/>
            <person name="Lopez-Perez M."/>
            <person name="De La Torre J.R."/>
            <person name="Picazo A."/>
            <person name="Camacho A."/>
            <person name="Rodriguez-Valera F."/>
        </authorList>
    </citation>
    <scope>NUCLEOTIDE SEQUENCE [LARGE SCALE GENOMIC DNA]</scope>
    <source>
        <strain evidence="13">MED-G55</strain>
    </source>
</reference>
<dbReference type="UniPathway" id="UPA00074">
    <property type="reaction ID" value="UER00128"/>
</dbReference>
<dbReference type="PIRSF" id="PIRSF001587">
    <property type="entry name" value="FGAM_synthase_II"/>
    <property type="match status" value="1"/>
</dbReference>
<feature type="binding site" evidence="8">
    <location>
        <position position="66"/>
    </location>
    <ligand>
        <name>ATP</name>
        <dbReference type="ChEBI" id="CHEBI:30616"/>
    </ligand>
</feature>
<dbReference type="PANTHER" id="PTHR43555:SF1">
    <property type="entry name" value="PHOSPHORIBOSYLFORMYLGLYCINAMIDINE SYNTHASE SUBUNIT PURL"/>
    <property type="match status" value="1"/>
</dbReference>
<feature type="binding site" evidence="8">
    <location>
        <position position="107"/>
    </location>
    <ligand>
        <name>Mg(2+)</name>
        <dbReference type="ChEBI" id="CHEBI:18420"/>
        <label>1</label>
    </ligand>
</feature>
<evidence type="ECO:0000256" key="2">
    <source>
        <dbReference type="ARBA" id="ARBA00022598"/>
    </source>
</evidence>
<evidence type="ECO:0000256" key="1">
    <source>
        <dbReference type="ARBA" id="ARBA00022490"/>
    </source>
</evidence>
<sequence>MTKDTTSPETPTENAHINDTEITPEIVAEHGLKPDEYEKVVAHMGRTPNMTELGVFSVMWSEHCSYKSSRKWLKKLPVSGPQVIQGPGENAGVIDIGDGDAAVFKMESHNHPSFIEPYQGAATGVGGIMRDVFTMGARPVANMNALRFGDPSHPKTRHLVAGVVHGIGGYGNCIGVPTVGGEVNFDSCYNGNILVNAMCVGLARTDKIFYAAATGIGAPVVYVGSKTGRDGIHGATMASAEFDDASEEKRPTVQVGDPFTEKLLLEACQELMASDAIIAIQDMGAAGLTSSSVEMADKGGVGIVLDLDKVPCRETHMTGYEMLLSESQERMLMVLKPGREPEAEAIFLRWGLDFAVVGSLTDTGRMVVHHEGRMIADMPLEPLADGAPEYDRPYTPTPLAPQIDPSQVDDTNITDALKTLMGCSEIASRRWIYEQYDSMVMGDTLAGPGGDAALVRVHGTQKALAVSTDVTPRYCLAQPIEGGKQAVAEAYRNISATGATPLAITNCLNFGNPERPEIMGQFVECLEGMGAACEALDFPVVSGNVSLYNETNGQGINPTPAIGGVGLIEDFEKAVGNAFIQADKYIFVLGKTEGHLGSSLYQRFILQDDAIYAPPSVDLELERKHGEFVRDLINAGIVDVVHDVSDGGLLVALAEMCLPHNVGCHIEDDNTAGFWFGEDQGRYVMVGADADKILAQANASGLTLSYLGKTGGTELTIAERVHISVKELHDIHENWLPDYMKTV</sequence>
<feature type="region of interest" description="Disordered" evidence="9">
    <location>
        <begin position="1"/>
        <end position="20"/>
    </location>
</feature>
<evidence type="ECO:0000259" key="12">
    <source>
        <dbReference type="Pfam" id="PF18072"/>
    </source>
</evidence>
<dbReference type="EC" id="6.3.5.3" evidence="8"/>
<evidence type="ECO:0000259" key="10">
    <source>
        <dbReference type="Pfam" id="PF00586"/>
    </source>
</evidence>
<dbReference type="SUPFAM" id="SSF55326">
    <property type="entry name" value="PurM N-terminal domain-like"/>
    <property type="match status" value="2"/>
</dbReference>
<protein>
    <recommendedName>
        <fullName evidence="8">Phosphoribosylformylglycinamidine synthase subunit PurL</fullName>
        <shortName evidence="8">FGAM synthase</shortName>
        <ecNumber evidence="8">6.3.5.3</ecNumber>
    </recommendedName>
    <alternativeName>
        <fullName evidence="8">Formylglycinamide ribonucleotide amidotransferase subunit II</fullName>
        <shortName evidence="8">FGAR amidotransferase II</shortName>
        <shortName evidence="8">FGAR-AT II</shortName>
    </alternativeName>
    <alternativeName>
        <fullName evidence="8">Glutamine amidotransferase PurL</fullName>
    </alternativeName>
    <alternativeName>
        <fullName evidence="8">Phosphoribosylformylglycinamidine synthase subunit II</fullName>
    </alternativeName>
</protein>
<dbReference type="NCBIfam" id="TIGR01736">
    <property type="entry name" value="FGAM_synth_II"/>
    <property type="match status" value="1"/>
</dbReference>
<keyword evidence="5 8" id="KW-0658">Purine biosynthesis</keyword>
<feature type="binding site" evidence="8">
    <location>
        <begin position="326"/>
        <end position="328"/>
    </location>
    <ligand>
        <name>substrate</name>
    </ligand>
</feature>
<dbReference type="Pfam" id="PF02769">
    <property type="entry name" value="AIRS_C"/>
    <property type="match status" value="2"/>
</dbReference>
<dbReference type="InterPro" id="IPR041609">
    <property type="entry name" value="PurL_linker"/>
</dbReference>
<dbReference type="NCBIfam" id="NF002290">
    <property type="entry name" value="PRK01213.1"/>
    <property type="match status" value="1"/>
</dbReference>
<dbReference type="InterPro" id="IPR016188">
    <property type="entry name" value="PurM-like_N"/>
</dbReference>
<keyword evidence="1 8" id="KW-0963">Cytoplasm</keyword>
<comment type="caution">
    <text evidence="8">Lacks conserved residue(s) required for the propagation of feature annotation.</text>
</comment>
<dbReference type="Proteomes" id="UP000252132">
    <property type="component" value="Unassembled WGS sequence"/>
</dbReference>
<accession>A0A368E1F4</accession>
<dbReference type="GO" id="GO:0000287">
    <property type="term" value="F:magnesium ion binding"/>
    <property type="evidence" value="ECO:0007669"/>
    <property type="project" value="UniProtKB-UniRule"/>
</dbReference>
<dbReference type="SUPFAM" id="SSF56042">
    <property type="entry name" value="PurM C-terminal domain-like"/>
    <property type="match status" value="2"/>
</dbReference>
<feature type="domain" description="PurM-like C-terminal" evidence="11">
    <location>
        <begin position="217"/>
        <end position="370"/>
    </location>
</feature>
<dbReference type="AlphaFoldDB" id="A0A368E1F4"/>
<dbReference type="GO" id="GO:0006189">
    <property type="term" value="P:'de novo' IMP biosynthetic process"/>
    <property type="evidence" value="ECO:0007669"/>
    <property type="project" value="UniProtKB-UniRule"/>
</dbReference>
<feature type="binding site" evidence="8">
    <location>
        <position position="282"/>
    </location>
    <ligand>
        <name>Mg(2+)</name>
        <dbReference type="ChEBI" id="CHEBI:18420"/>
        <label>2</label>
    </ligand>
</feature>
<dbReference type="Gene3D" id="3.30.1330.10">
    <property type="entry name" value="PurM-like, N-terminal domain"/>
    <property type="match status" value="2"/>
</dbReference>
<feature type="domain" description="PurM-like N-terminal" evidence="10">
    <location>
        <begin position="449"/>
        <end position="568"/>
    </location>
</feature>
<dbReference type="Pfam" id="PF18072">
    <property type="entry name" value="FGAR-AT_linker"/>
    <property type="match status" value="1"/>
</dbReference>
<feature type="domain" description="Phosphoribosylformylglycinamidine synthase linker" evidence="12">
    <location>
        <begin position="29"/>
        <end position="67"/>
    </location>
</feature>
<keyword evidence="3 8" id="KW-0479">Metal-binding</keyword>
<keyword evidence="6 8" id="KW-0067">ATP-binding</keyword>
<dbReference type="PANTHER" id="PTHR43555">
    <property type="entry name" value="PHOSPHORIBOSYLFORMYLGLYCINAMIDINE SYNTHASE SUBUNIT PURL"/>
    <property type="match status" value="1"/>
</dbReference>
<comment type="pathway">
    <text evidence="8">Purine metabolism; IMP biosynthesis via de novo pathway; 5-amino-1-(5-phospho-D-ribosyl)imidazole from N(2)-formyl-N(1)-(5-phospho-D-ribosyl)glycinamide: step 1/2.</text>
</comment>
<feature type="binding site" evidence="8">
    <location>
        <position position="131"/>
    </location>
    <ligand>
        <name>Mg(2+)</name>
        <dbReference type="ChEBI" id="CHEBI:18420"/>
        <label>2</label>
    </ligand>
</feature>
<comment type="similarity">
    <text evidence="8">Belongs to the FGAMS family.</text>
</comment>
<dbReference type="EMBL" id="QOQF01000009">
    <property type="protein sequence ID" value="RCL77373.1"/>
    <property type="molecule type" value="Genomic_DNA"/>
</dbReference>
<comment type="subunit">
    <text evidence="8">Monomer. Part of the FGAM synthase complex composed of 1 PurL, 1 PurQ and 2 PurS subunits.</text>
</comment>
<feature type="domain" description="PurM-like C-terminal" evidence="11">
    <location>
        <begin position="586"/>
        <end position="713"/>
    </location>
</feature>
<comment type="catalytic activity">
    <reaction evidence="8">
        <text>N(2)-formyl-N(1)-(5-phospho-beta-D-ribosyl)glycinamide + L-glutamine + ATP + H2O = 2-formamido-N(1)-(5-O-phospho-beta-D-ribosyl)acetamidine + L-glutamate + ADP + phosphate + H(+)</text>
        <dbReference type="Rhea" id="RHEA:17129"/>
        <dbReference type="ChEBI" id="CHEBI:15377"/>
        <dbReference type="ChEBI" id="CHEBI:15378"/>
        <dbReference type="ChEBI" id="CHEBI:29985"/>
        <dbReference type="ChEBI" id="CHEBI:30616"/>
        <dbReference type="ChEBI" id="CHEBI:43474"/>
        <dbReference type="ChEBI" id="CHEBI:58359"/>
        <dbReference type="ChEBI" id="CHEBI:147286"/>
        <dbReference type="ChEBI" id="CHEBI:147287"/>
        <dbReference type="ChEBI" id="CHEBI:456216"/>
        <dbReference type="EC" id="6.3.5.3"/>
    </reaction>
</comment>
<gene>
    <name evidence="8" type="primary">purL</name>
    <name evidence="13" type="ORF">DBW69_03520</name>
</gene>
<feature type="binding site" evidence="8">
    <location>
        <position position="105"/>
    </location>
    <ligand>
        <name>ATP</name>
        <dbReference type="ChEBI" id="CHEBI:30616"/>
    </ligand>
</feature>
<feature type="binding site" evidence="8">
    <location>
        <position position="506"/>
    </location>
    <ligand>
        <name>ATP</name>
        <dbReference type="ChEBI" id="CHEBI:30616"/>
    </ligand>
</feature>
<dbReference type="Pfam" id="PF00586">
    <property type="entry name" value="AIRS"/>
    <property type="match status" value="2"/>
</dbReference>
<evidence type="ECO:0000259" key="11">
    <source>
        <dbReference type="Pfam" id="PF02769"/>
    </source>
</evidence>
<evidence type="ECO:0000256" key="8">
    <source>
        <dbReference type="HAMAP-Rule" id="MF_00420"/>
    </source>
</evidence>
<feature type="active site" description="Proton acceptor" evidence="8">
    <location>
        <position position="109"/>
    </location>
</feature>
<comment type="function">
    <text evidence="8">Part of the phosphoribosylformylglycinamidine synthase complex involved in the purines biosynthetic pathway. Catalyzes the ATP-dependent conversion of formylglycinamide ribonucleotide (FGAR) and glutamine to yield formylglycinamidine ribonucleotide (FGAM) and glutamate. The FGAM synthase complex is composed of three subunits. PurQ produces an ammonia molecule by converting glutamine to glutamate. PurL transfers the ammonia molecule to FGAR to form FGAM in an ATP-dependent manner. PurS interacts with PurQ and PurL and is thought to assist in the transfer of the ammonia molecule from PurQ to PurL.</text>
</comment>
<dbReference type="InterPro" id="IPR036921">
    <property type="entry name" value="PurM-like_N_sf"/>
</dbReference>
<feature type="binding site" evidence="8">
    <location>
        <position position="254"/>
    </location>
    <ligand>
        <name>substrate</name>
    </ligand>
</feature>
<comment type="caution">
    <text evidence="13">The sequence shown here is derived from an EMBL/GenBank/DDBJ whole genome shotgun (WGS) entry which is preliminary data.</text>
</comment>
<dbReference type="InterPro" id="IPR010918">
    <property type="entry name" value="PurM-like_C_dom"/>
</dbReference>
<evidence type="ECO:0000256" key="4">
    <source>
        <dbReference type="ARBA" id="ARBA00022741"/>
    </source>
</evidence>
<feature type="binding site" evidence="8">
    <location>
        <position position="130"/>
    </location>
    <ligand>
        <name>substrate</name>
    </ligand>
</feature>
<evidence type="ECO:0000256" key="9">
    <source>
        <dbReference type="SAM" id="MobiDB-lite"/>
    </source>
</evidence>
<feature type="binding site" evidence="8">
    <location>
        <position position="543"/>
    </location>
    <ligand>
        <name>ATP</name>
        <dbReference type="ChEBI" id="CHEBI:30616"/>
    </ligand>
</feature>
<feature type="binding site" evidence="8">
    <location>
        <begin position="108"/>
        <end position="111"/>
    </location>
    <ligand>
        <name>substrate</name>
    </ligand>
</feature>
<keyword evidence="7 8" id="KW-0460">Magnesium</keyword>
<evidence type="ECO:0000256" key="6">
    <source>
        <dbReference type="ARBA" id="ARBA00022840"/>
    </source>
</evidence>
<dbReference type="HAMAP" id="MF_00420">
    <property type="entry name" value="PurL_2"/>
    <property type="match status" value="1"/>
</dbReference>
<evidence type="ECO:0000256" key="3">
    <source>
        <dbReference type="ARBA" id="ARBA00022723"/>
    </source>
</evidence>
<keyword evidence="2 8" id="KW-0436">Ligase</keyword>
<dbReference type="CDD" id="cd02203">
    <property type="entry name" value="PurL_repeat1"/>
    <property type="match status" value="1"/>
</dbReference>
<dbReference type="FunFam" id="3.30.1330.10:FF:000004">
    <property type="entry name" value="Phosphoribosylformylglycinamidine synthase subunit PurL"/>
    <property type="match status" value="1"/>
</dbReference>
<comment type="subcellular location">
    <subcellularLocation>
        <location evidence="8">Cytoplasm</location>
    </subcellularLocation>
</comment>
<dbReference type="InterPro" id="IPR036676">
    <property type="entry name" value="PurM-like_C_sf"/>
</dbReference>
<dbReference type="Gene3D" id="3.90.650.10">
    <property type="entry name" value="PurM-like C-terminal domain"/>
    <property type="match status" value="2"/>
</dbReference>
<feature type="binding site" evidence="8">
    <location>
        <position position="544"/>
    </location>
    <ligand>
        <name>Mg(2+)</name>
        <dbReference type="ChEBI" id="CHEBI:18420"/>
        <label>1</label>
    </ligand>
</feature>
<evidence type="ECO:0000256" key="5">
    <source>
        <dbReference type="ARBA" id="ARBA00022755"/>
    </source>
</evidence>
<proteinExistence type="inferred from homology"/>
<dbReference type="GO" id="GO:0004642">
    <property type="term" value="F:phosphoribosylformylglycinamidine synthase activity"/>
    <property type="evidence" value="ECO:0007669"/>
    <property type="project" value="UniProtKB-UniRule"/>
</dbReference>
<keyword evidence="4 8" id="KW-0547">Nucleotide-binding</keyword>
<dbReference type="GO" id="GO:0005737">
    <property type="term" value="C:cytoplasm"/>
    <property type="evidence" value="ECO:0007669"/>
    <property type="project" value="UniProtKB-SubCell"/>
</dbReference>
<feature type="domain" description="PurM-like N-terminal" evidence="10">
    <location>
        <begin position="88"/>
        <end position="202"/>
    </location>
</feature>
<organism evidence="13 14">
    <name type="scientific">PS1 clade bacterium</name>
    <dbReference type="NCBI Taxonomy" id="2175152"/>
    <lineage>
        <taxon>Bacteria</taxon>
        <taxon>Pseudomonadati</taxon>
        <taxon>Pseudomonadota</taxon>
        <taxon>Alphaproteobacteria</taxon>
        <taxon>PS1 clade</taxon>
    </lineage>
</organism>
<dbReference type="InterPro" id="IPR010074">
    <property type="entry name" value="PRibForGlyAmidine_synth_PurL"/>
</dbReference>
<evidence type="ECO:0000313" key="13">
    <source>
        <dbReference type="EMBL" id="RCL77373.1"/>
    </source>
</evidence>
<feature type="active site" evidence="8">
    <location>
        <position position="63"/>
    </location>
</feature>
<evidence type="ECO:0000256" key="7">
    <source>
        <dbReference type="ARBA" id="ARBA00022842"/>
    </source>
</evidence>
<dbReference type="GO" id="GO:0005524">
    <property type="term" value="F:ATP binding"/>
    <property type="evidence" value="ECO:0007669"/>
    <property type="project" value="UniProtKB-UniRule"/>
</dbReference>
<name>A0A368E1F4_9PROT</name>
<dbReference type="CDD" id="cd02204">
    <property type="entry name" value="PurL_repeat2"/>
    <property type="match status" value="1"/>
</dbReference>
<evidence type="ECO:0000313" key="14">
    <source>
        <dbReference type="Proteomes" id="UP000252132"/>
    </source>
</evidence>